<comment type="caution">
    <text evidence="2">The sequence shown here is derived from an EMBL/GenBank/DDBJ whole genome shotgun (WGS) entry which is preliminary data.</text>
</comment>
<name>A0A0B8T2I5_9SPHI</name>
<protein>
    <submittedName>
        <fullName evidence="2">Putative endo-beta-N-acetylglucosaminidase F1</fullName>
    </submittedName>
</protein>
<evidence type="ECO:0000313" key="2">
    <source>
        <dbReference type="EMBL" id="KGE15116.1"/>
    </source>
</evidence>
<dbReference type="PATRIC" id="fig|1229276.3.peg.1152"/>
<sequence length="342" mass="38089">MNYLTIDNSSKIMNICLGFLVLFFFSCKQDVLQMTPAEESLIKASENDLSVASTDKSTGIKIVSCMEVNNTNPLNNLSLTLKNSGNPLVDMVILFSSNINYDEETGEVRVTHNENVTHLLENKDKYLKPLKDKGMKVILSILGNHDRSGVANLNEQTARDFAQEIRNVCATYDLDGVFFDDEYSRYETPAPAGFVTPSYQAAARLCYETKLAMPEKLVMVYVYSLTGNFGGANAIPQAQAGEYVDYALHDYLGSFDLSNLYPGLPRSGWGMSSGEYNLSRYPTTTALSNLRSGGYGAHMIFAFDPNRANFSSNQMPALQNIASILFDDELVFDTTHRYTKDW</sequence>
<evidence type="ECO:0000259" key="1">
    <source>
        <dbReference type="PROSITE" id="PS51910"/>
    </source>
</evidence>
<organism evidence="2 3">
    <name type="scientific">Sphingobacterium deserti</name>
    <dbReference type="NCBI Taxonomy" id="1229276"/>
    <lineage>
        <taxon>Bacteria</taxon>
        <taxon>Pseudomonadati</taxon>
        <taxon>Bacteroidota</taxon>
        <taxon>Sphingobacteriia</taxon>
        <taxon>Sphingobacteriales</taxon>
        <taxon>Sphingobacteriaceae</taxon>
        <taxon>Sphingobacterium</taxon>
    </lineage>
</organism>
<dbReference type="RefSeq" id="WP_037496404.1">
    <property type="nucleotide sequence ID" value="NZ_JJMU01000019.1"/>
</dbReference>
<dbReference type="PROSITE" id="PS51910">
    <property type="entry name" value="GH18_2"/>
    <property type="match status" value="1"/>
</dbReference>
<dbReference type="Proteomes" id="UP000031802">
    <property type="component" value="Unassembled WGS sequence"/>
</dbReference>
<dbReference type="AlphaFoldDB" id="A0A0B8T2I5"/>
<dbReference type="InterPro" id="IPR017853">
    <property type="entry name" value="GH"/>
</dbReference>
<dbReference type="Gene3D" id="3.20.20.80">
    <property type="entry name" value="Glycosidases"/>
    <property type="match status" value="1"/>
</dbReference>
<dbReference type="InterPro" id="IPR001223">
    <property type="entry name" value="Glyco_hydro18_cat"/>
</dbReference>
<proteinExistence type="predicted"/>
<reference evidence="2 3" key="2">
    <citation type="journal article" date="2015" name="PLoS ONE">
        <title>Whole-Genome Optical Mapping and Finished Genome Sequence of Sphingobacterium deserti sp. nov., a New Species Isolated from the Western Desert of China.</title>
        <authorList>
            <person name="Teng C."/>
            <person name="Zhou Z."/>
            <person name="Molnar I."/>
            <person name="Li X."/>
            <person name="Tang R."/>
            <person name="Chen M."/>
            <person name="Wang L."/>
            <person name="Su S."/>
            <person name="Zhang W."/>
            <person name="Lin M."/>
        </authorList>
    </citation>
    <scope>NUCLEOTIDE SEQUENCE [LARGE SCALE GENOMIC DNA]</scope>
    <source>
        <strain evidence="3">ACCC05744</strain>
    </source>
</reference>
<dbReference type="OrthoDB" id="2582440at2"/>
<reference evidence="3" key="1">
    <citation type="submission" date="2014-04" db="EMBL/GenBank/DDBJ databases">
        <title>Whole-Genome optical mapping and complete genome sequence of Sphingobacterium deserti sp. nov., a new spaces isolated from desert in the west of China.</title>
        <authorList>
            <person name="Teng C."/>
            <person name="Zhou Z."/>
            <person name="Li X."/>
            <person name="Chen M."/>
            <person name="Lin M."/>
            <person name="Wang L."/>
            <person name="Su S."/>
            <person name="Zhang C."/>
            <person name="Zhang W."/>
        </authorList>
    </citation>
    <scope>NUCLEOTIDE SEQUENCE [LARGE SCALE GENOMIC DNA]</scope>
    <source>
        <strain evidence="3">ACCC05744</strain>
    </source>
</reference>
<dbReference type="GO" id="GO:0005975">
    <property type="term" value="P:carbohydrate metabolic process"/>
    <property type="evidence" value="ECO:0007669"/>
    <property type="project" value="InterPro"/>
</dbReference>
<keyword evidence="3" id="KW-1185">Reference proteome</keyword>
<evidence type="ECO:0000313" key="3">
    <source>
        <dbReference type="Proteomes" id="UP000031802"/>
    </source>
</evidence>
<feature type="domain" description="GH18" evidence="1">
    <location>
        <begin position="61"/>
        <end position="342"/>
    </location>
</feature>
<dbReference type="SUPFAM" id="SSF51445">
    <property type="entry name" value="(Trans)glycosidases"/>
    <property type="match status" value="1"/>
</dbReference>
<dbReference type="STRING" id="1229276.DI53_1114"/>
<dbReference type="EMBL" id="JJMU01000019">
    <property type="protein sequence ID" value="KGE15116.1"/>
    <property type="molecule type" value="Genomic_DNA"/>
</dbReference>
<accession>A0A0B8T2I5</accession>
<dbReference type="eggNOG" id="COG3325">
    <property type="taxonomic scope" value="Bacteria"/>
</dbReference>
<gene>
    <name evidence="2" type="ORF">DI53_1114</name>
</gene>